<keyword evidence="19" id="KW-1133">Transmembrane helix</keyword>
<evidence type="ECO:0000256" key="12">
    <source>
        <dbReference type="ARBA" id="ARBA00022676"/>
    </source>
</evidence>
<evidence type="ECO:0000256" key="4">
    <source>
        <dbReference type="ARBA" id="ARBA00007090"/>
    </source>
</evidence>
<dbReference type="GO" id="GO:0008658">
    <property type="term" value="F:penicillin binding"/>
    <property type="evidence" value="ECO:0007669"/>
    <property type="project" value="InterPro"/>
</dbReference>
<dbReference type="Gene3D" id="1.10.3810.10">
    <property type="entry name" value="Biosynthetic peptidoglycan transglycosylase-like"/>
    <property type="match status" value="1"/>
</dbReference>
<comment type="catalytic activity">
    <reaction evidence="26">
        <text>[GlcNAc-(1-&gt;4)-Mur2Ac(oyl-L-Ala-gamma-D-Glu-L-Lys-D-Ala-D-Ala)](n)-di-trans,octa-cis-undecaprenyl diphosphate + beta-D-GlcNAc-(1-&gt;4)-Mur2Ac(oyl-L-Ala-gamma-D-Glu-L-Lys-D-Ala-D-Ala)-di-trans,octa-cis-undecaprenyl diphosphate = [GlcNAc-(1-&gt;4)-Mur2Ac(oyl-L-Ala-gamma-D-Glu-L-Lys-D-Ala-D-Ala)](n+1)-di-trans,octa-cis-undecaprenyl diphosphate + di-trans,octa-cis-undecaprenyl diphosphate + H(+)</text>
        <dbReference type="Rhea" id="RHEA:23708"/>
        <dbReference type="Rhea" id="RHEA-COMP:9602"/>
        <dbReference type="Rhea" id="RHEA-COMP:9603"/>
        <dbReference type="ChEBI" id="CHEBI:15378"/>
        <dbReference type="ChEBI" id="CHEBI:58405"/>
        <dbReference type="ChEBI" id="CHEBI:60033"/>
        <dbReference type="ChEBI" id="CHEBI:78435"/>
        <dbReference type="EC" id="2.4.99.28"/>
    </reaction>
</comment>
<keyword evidence="8" id="KW-1003">Cell membrane</keyword>
<reference evidence="32 33" key="1">
    <citation type="submission" date="2020-08" db="EMBL/GenBank/DDBJ databases">
        <title>Genomic Encyclopedia of Type Strains, Phase IV (KMG-IV): sequencing the most valuable type-strain genomes for metagenomic binning, comparative biology and taxonomic classification.</title>
        <authorList>
            <person name="Goeker M."/>
        </authorList>
    </citation>
    <scope>NUCLEOTIDE SEQUENCE [LARGE SCALE GENOMIC DNA]</scope>
    <source>
        <strain evidence="32 33">DSM 24163</strain>
    </source>
</reference>
<evidence type="ECO:0000256" key="26">
    <source>
        <dbReference type="ARBA" id="ARBA00049902"/>
    </source>
</evidence>
<feature type="domain" description="Penicillin-binding protein OB-like" evidence="31">
    <location>
        <begin position="310"/>
        <end position="418"/>
    </location>
</feature>
<feature type="domain" description="Penicillin-binding protein transpeptidase" evidence="29">
    <location>
        <begin position="420"/>
        <end position="694"/>
    </location>
</feature>
<keyword evidence="21" id="KW-0046">Antibiotic resistance</keyword>
<name>A0A7W8G0L5_9GAMM</name>
<dbReference type="GO" id="GO:0030288">
    <property type="term" value="C:outer membrane-bounded periplasmic space"/>
    <property type="evidence" value="ECO:0007669"/>
    <property type="project" value="TreeGrafter"/>
</dbReference>
<dbReference type="GO" id="GO:0008955">
    <property type="term" value="F:peptidoglycan glycosyltransferase activity"/>
    <property type="evidence" value="ECO:0007669"/>
    <property type="project" value="UniProtKB-EC"/>
</dbReference>
<evidence type="ECO:0000256" key="22">
    <source>
        <dbReference type="ARBA" id="ARBA00023268"/>
    </source>
</evidence>
<protein>
    <recommendedName>
        <fullName evidence="7">Penicillin-binding protein 1A</fullName>
        <ecNumber evidence="25">2.4.99.28</ecNumber>
        <ecNumber evidence="6">3.4.16.4</ecNumber>
    </recommendedName>
</protein>
<comment type="catalytic activity">
    <reaction evidence="24">
        <text>Preferential cleavage: (Ac)2-L-Lys-D-Ala-|-D-Ala. Also transpeptidation of peptidyl-alanyl moieties that are N-acyl substituents of D-alanine.</text>
        <dbReference type="EC" id="3.4.16.4"/>
    </reaction>
</comment>
<dbReference type="InterPro" id="IPR001264">
    <property type="entry name" value="Glyco_trans_51"/>
</dbReference>
<dbReference type="Pfam" id="PF00912">
    <property type="entry name" value="Transgly"/>
    <property type="match status" value="1"/>
</dbReference>
<evidence type="ECO:0000313" key="33">
    <source>
        <dbReference type="Proteomes" id="UP000521199"/>
    </source>
</evidence>
<dbReference type="SUPFAM" id="SSF56601">
    <property type="entry name" value="beta-lactamase/transpeptidase-like"/>
    <property type="match status" value="1"/>
</dbReference>
<dbReference type="InterPro" id="IPR001460">
    <property type="entry name" value="PCN-bd_Tpept"/>
</dbReference>
<dbReference type="Pfam" id="PF00905">
    <property type="entry name" value="Transpeptidase"/>
    <property type="match status" value="1"/>
</dbReference>
<evidence type="ECO:0000256" key="7">
    <source>
        <dbReference type="ARBA" id="ARBA00018638"/>
    </source>
</evidence>
<keyword evidence="11" id="KW-0645">Protease</keyword>
<keyword evidence="10" id="KW-0121">Carboxypeptidase</keyword>
<dbReference type="AlphaFoldDB" id="A0A7W8G0L5"/>
<evidence type="ECO:0000256" key="20">
    <source>
        <dbReference type="ARBA" id="ARBA00023136"/>
    </source>
</evidence>
<evidence type="ECO:0000313" key="32">
    <source>
        <dbReference type="EMBL" id="MBB5209316.1"/>
    </source>
</evidence>
<dbReference type="FunFam" id="1.10.3810.10:FF:000003">
    <property type="entry name" value="Penicillin-binding protein 1a"/>
    <property type="match status" value="1"/>
</dbReference>
<evidence type="ECO:0000256" key="17">
    <source>
        <dbReference type="ARBA" id="ARBA00022968"/>
    </source>
</evidence>
<evidence type="ECO:0000256" key="15">
    <source>
        <dbReference type="ARBA" id="ARBA00022801"/>
    </source>
</evidence>
<sequence>MVLCVLAFVLAAGALGVLYWLVAPSLPSVQSLRDVQFQLPLSVYAADGKLIAQFGETRRTPVDIEDVPLPVKQAFIAIEDARFYDHPGVDYRGVLRAFWLLATTSDRRVPGGSTITQQVARMFFLSSEYSYSRKFSEMLLALKMERELSKDEILELYLNKSFFGNRAYGVVAAAEFYYGKSLEELSLAEAAMLASIPKFPSSGNPIINPERALVRRNYVLQRMQEVGFIPADALRTAQAEPNHAFPHEPPVELEASYVAEMVRQAAVDRYGADALTGGYRVTTTLDSRAQEGANGAIRGALLAYDRRHGWRGAEGHVDLAQGATPADWQQALRDYRALAGLQPALVTEVGDDAATLFLADGQSATQTLDHMKWAAAYVSADRRGAAPRKVSDVLKTGDIVRLTRDAEGEWTLAQIPQAQGALVALSPEDGALVALAGGFSFGLNKFNRATQSLRQPGSSFKPFVYAAAFERGFNPASIVLDAPVVFHDRSTGKSWRPSNDNDTFIGPMRLREAMVTSRNLVSVRILDAIGVSYARRYIQGFGFTPESLPENLSLALGTSSIPPLALARGYTVFSNGGFLVDPYFIARIVDRNGVVVMQEHPLRACRHCPERLVREAASNIASSGGFDLSSGGGTAPRHSDEMGPSDVFLAPRAVDERTTFLIESLLRDVVKRGTGRGALVLERGDLGGKTGSTNDHRDAWFSGFGGNLTVSAWVGMDDFSTLGNGEFGGKAALPMWVDFMRVALEGVPEPAIDMPNGIVTALIHPGSGLLAAPGAPGAMSELLKIEDVQRLESRMAEDDSSLTEQEAFDIF</sequence>
<dbReference type="InterPro" id="IPR012338">
    <property type="entry name" value="Beta-lactam/transpept-like"/>
</dbReference>
<evidence type="ECO:0000256" key="2">
    <source>
        <dbReference type="ARBA" id="ARBA00004249"/>
    </source>
</evidence>
<comment type="pathway">
    <text evidence="27">Glycan biosynthesis.</text>
</comment>
<keyword evidence="23" id="KW-0961">Cell wall biogenesis/degradation</keyword>
<dbReference type="Pfam" id="PF17092">
    <property type="entry name" value="PCB_OB"/>
    <property type="match status" value="1"/>
</dbReference>
<evidence type="ECO:0000259" key="29">
    <source>
        <dbReference type="Pfam" id="PF00905"/>
    </source>
</evidence>
<dbReference type="Proteomes" id="UP000521199">
    <property type="component" value="Unassembled WGS sequence"/>
</dbReference>
<evidence type="ECO:0000259" key="31">
    <source>
        <dbReference type="Pfam" id="PF17092"/>
    </source>
</evidence>
<dbReference type="PANTHER" id="PTHR32282:SF27">
    <property type="entry name" value="PENICILLIN-BINDING PROTEIN 1A"/>
    <property type="match status" value="1"/>
</dbReference>
<dbReference type="GO" id="GO:0006508">
    <property type="term" value="P:proteolysis"/>
    <property type="evidence" value="ECO:0007669"/>
    <property type="project" value="UniProtKB-KW"/>
</dbReference>
<keyword evidence="22" id="KW-0511">Multifunctional enzyme</keyword>
<keyword evidence="16" id="KW-0133">Cell shape</keyword>
<evidence type="ECO:0000256" key="14">
    <source>
        <dbReference type="ARBA" id="ARBA00022692"/>
    </source>
</evidence>
<evidence type="ECO:0000256" key="21">
    <source>
        <dbReference type="ARBA" id="ARBA00023251"/>
    </source>
</evidence>
<dbReference type="EC" id="3.4.16.4" evidence="6"/>
<keyword evidence="15 32" id="KW-0378">Hydrolase</keyword>
<evidence type="ECO:0000256" key="24">
    <source>
        <dbReference type="ARBA" id="ARBA00034000"/>
    </source>
</evidence>
<organism evidence="32 33">
    <name type="scientific">Chiayiivirga flava</name>
    <dbReference type="NCBI Taxonomy" id="659595"/>
    <lineage>
        <taxon>Bacteria</taxon>
        <taxon>Pseudomonadati</taxon>
        <taxon>Pseudomonadota</taxon>
        <taxon>Gammaproteobacteria</taxon>
        <taxon>Lysobacterales</taxon>
        <taxon>Lysobacteraceae</taxon>
        <taxon>Chiayiivirga</taxon>
    </lineage>
</organism>
<feature type="region of interest" description="Disordered" evidence="28">
    <location>
        <begin position="624"/>
        <end position="645"/>
    </location>
</feature>
<dbReference type="SUPFAM" id="SSF53955">
    <property type="entry name" value="Lysozyme-like"/>
    <property type="match status" value="1"/>
</dbReference>
<dbReference type="GO" id="GO:0009252">
    <property type="term" value="P:peptidoglycan biosynthetic process"/>
    <property type="evidence" value="ECO:0007669"/>
    <property type="project" value="UniProtKB-UniPathway"/>
</dbReference>
<dbReference type="InterPro" id="IPR050396">
    <property type="entry name" value="Glycosyltr_51/Transpeptidase"/>
</dbReference>
<keyword evidence="18" id="KW-0573">Peptidoglycan synthesis</keyword>
<comment type="pathway">
    <text evidence="3">Cell wall biogenesis; peptidoglycan biosynthesis.</text>
</comment>
<evidence type="ECO:0000256" key="13">
    <source>
        <dbReference type="ARBA" id="ARBA00022679"/>
    </source>
</evidence>
<dbReference type="EC" id="2.4.99.28" evidence="25"/>
<accession>A0A7W8G0L5</accession>
<evidence type="ECO:0000256" key="3">
    <source>
        <dbReference type="ARBA" id="ARBA00004752"/>
    </source>
</evidence>
<keyword evidence="20" id="KW-0472">Membrane</keyword>
<keyword evidence="13 32" id="KW-0808">Transferase</keyword>
<dbReference type="EMBL" id="JACHHP010000005">
    <property type="protein sequence ID" value="MBB5209316.1"/>
    <property type="molecule type" value="Genomic_DNA"/>
</dbReference>
<keyword evidence="9" id="KW-0997">Cell inner membrane</keyword>
<evidence type="ECO:0000256" key="8">
    <source>
        <dbReference type="ARBA" id="ARBA00022475"/>
    </source>
</evidence>
<dbReference type="GO" id="GO:0046677">
    <property type="term" value="P:response to antibiotic"/>
    <property type="evidence" value="ECO:0007669"/>
    <property type="project" value="UniProtKB-KW"/>
</dbReference>
<evidence type="ECO:0000256" key="25">
    <source>
        <dbReference type="ARBA" id="ARBA00044770"/>
    </source>
</evidence>
<comment type="similarity">
    <text evidence="5">In the N-terminal section; belongs to the glycosyltransferase 51 family.</text>
</comment>
<comment type="similarity">
    <text evidence="4">In the C-terminal section; belongs to the transpeptidase family.</text>
</comment>
<proteinExistence type="inferred from homology"/>
<dbReference type="GO" id="GO:0005886">
    <property type="term" value="C:plasma membrane"/>
    <property type="evidence" value="ECO:0007669"/>
    <property type="project" value="UniProtKB-SubCell"/>
</dbReference>
<evidence type="ECO:0000256" key="16">
    <source>
        <dbReference type="ARBA" id="ARBA00022960"/>
    </source>
</evidence>
<dbReference type="GO" id="GO:0071555">
    <property type="term" value="P:cell wall organization"/>
    <property type="evidence" value="ECO:0007669"/>
    <property type="project" value="UniProtKB-KW"/>
</dbReference>
<dbReference type="UniPathway" id="UPA00219"/>
<gene>
    <name evidence="32" type="ORF">HNQ52_002879</name>
</gene>
<comment type="caution">
    <text evidence="32">The sequence shown here is derived from an EMBL/GenBank/DDBJ whole genome shotgun (WGS) entry which is preliminary data.</text>
</comment>
<keyword evidence="33" id="KW-1185">Reference proteome</keyword>
<keyword evidence="17" id="KW-0735">Signal-anchor</keyword>
<evidence type="ECO:0000256" key="19">
    <source>
        <dbReference type="ARBA" id="ARBA00022989"/>
    </source>
</evidence>
<dbReference type="Gene3D" id="3.40.710.10">
    <property type="entry name" value="DD-peptidase/beta-lactamase superfamily"/>
    <property type="match status" value="2"/>
</dbReference>
<evidence type="ECO:0000259" key="30">
    <source>
        <dbReference type="Pfam" id="PF00912"/>
    </source>
</evidence>
<feature type="domain" description="Glycosyl transferase family 51" evidence="30">
    <location>
        <begin position="47"/>
        <end position="224"/>
    </location>
</feature>
<evidence type="ECO:0000256" key="1">
    <source>
        <dbReference type="ARBA" id="ARBA00002624"/>
    </source>
</evidence>
<dbReference type="InterPro" id="IPR036950">
    <property type="entry name" value="PBP_transglycosylase"/>
</dbReference>
<keyword evidence="14" id="KW-0812">Transmembrane</keyword>
<comment type="function">
    <text evidence="1">Cell wall formation. Synthesis of cross-linked peptidoglycan from the lipid intermediates. The enzyme has a penicillin-insensitive transglycosylase N-terminal domain (formation of linear glycan strands) and a penicillin-sensitive transpeptidase C-terminal domain (cross-linking of the peptide subunits).</text>
</comment>
<dbReference type="InterPro" id="IPR023346">
    <property type="entry name" value="Lysozyme-like_dom_sf"/>
</dbReference>
<dbReference type="NCBIfam" id="TIGR02074">
    <property type="entry name" value="PBP_1a_fam"/>
    <property type="match status" value="1"/>
</dbReference>
<dbReference type="InterPro" id="IPR031376">
    <property type="entry name" value="PCB_OB"/>
</dbReference>
<evidence type="ECO:0000256" key="5">
    <source>
        <dbReference type="ARBA" id="ARBA00007739"/>
    </source>
</evidence>
<dbReference type="PANTHER" id="PTHR32282">
    <property type="entry name" value="BINDING PROTEIN TRANSPEPTIDASE, PUTATIVE-RELATED"/>
    <property type="match status" value="1"/>
</dbReference>
<evidence type="ECO:0000256" key="18">
    <source>
        <dbReference type="ARBA" id="ARBA00022984"/>
    </source>
</evidence>
<dbReference type="GO" id="GO:0009002">
    <property type="term" value="F:serine-type D-Ala-D-Ala carboxypeptidase activity"/>
    <property type="evidence" value="ECO:0007669"/>
    <property type="project" value="UniProtKB-EC"/>
</dbReference>
<evidence type="ECO:0000256" key="10">
    <source>
        <dbReference type="ARBA" id="ARBA00022645"/>
    </source>
</evidence>
<comment type="subcellular location">
    <subcellularLocation>
        <location evidence="2">Cell inner membrane</location>
        <topology evidence="2">Single-pass type II membrane protein</topology>
    </subcellularLocation>
</comment>
<evidence type="ECO:0000256" key="6">
    <source>
        <dbReference type="ARBA" id="ARBA00012448"/>
    </source>
</evidence>
<evidence type="ECO:0000256" key="28">
    <source>
        <dbReference type="SAM" id="MobiDB-lite"/>
    </source>
</evidence>
<evidence type="ECO:0000256" key="11">
    <source>
        <dbReference type="ARBA" id="ARBA00022670"/>
    </source>
</evidence>
<evidence type="ECO:0000256" key="27">
    <source>
        <dbReference type="ARBA" id="ARBA00060592"/>
    </source>
</evidence>
<evidence type="ECO:0000256" key="9">
    <source>
        <dbReference type="ARBA" id="ARBA00022519"/>
    </source>
</evidence>
<keyword evidence="12 32" id="KW-0328">Glycosyltransferase</keyword>
<evidence type="ECO:0000256" key="23">
    <source>
        <dbReference type="ARBA" id="ARBA00023316"/>
    </source>
</evidence>
<dbReference type="GO" id="GO:0008360">
    <property type="term" value="P:regulation of cell shape"/>
    <property type="evidence" value="ECO:0007669"/>
    <property type="project" value="UniProtKB-KW"/>
</dbReference>